<evidence type="ECO:0000313" key="9">
    <source>
        <dbReference type="Proteomes" id="UP000008144"/>
    </source>
</evidence>
<dbReference type="FunCoup" id="F6XS17">
    <property type="interactions" value="12"/>
</dbReference>
<reference evidence="8" key="3">
    <citation type="submission" date="2025-09" db="UniProtKB">
        <authorList>
            <consortium name="Ensembl"/>
        </authorList>
    </citation>
    <scope>IDENTIFICATION</scope>
</reference>
<feature type="transmembrane region" description="Helical" evidence="6">
    <location>
        <begin position="41"/>
        <end position="60"/>
    </location>
</feature>
<dbReference type="InterPro" id="IPR040234">
    <property type="entry name" value="QC/QCL"/>
</dbReference>
<comment type="catalytic activity">
    <reaction evidence="1">
        <text>N-terminal L-glutaminyl-[peptide] = N-terminal 5-oxo-L-prolyl-[peptide] + NH4(+)</text>
        <dbReference type="Rhea" id="RHEA:23652"/>
        <dbReference type="Rhea" id="RHEA-COMP:11736"/>
        <dbReference type="Rhea" id="RHEA-COMP:11846"/>
        <dbReference type="ChEBI" id="CHEBI:28938"/>
        <dbReference type="ChEBI" id="CHEBI:64722"/>
        <dbReference type="ChEBI" id="CHEBI:87215"/>
        <dbReference type="EC" id="2.3.2.5"/>
    </reaction>
</comment>
<dbReference type="OMA" id="HYETNYP"/>
<dbReference type="GeneID" id="100175874"/>
<dbReference type="FunFam" id="3.40.630.10:FF:000196">
    <property type="entry name" value="glutaminyl-peptide cyclotransferase isoform X1"/>
    <property type="match status" value="1"/>
</dbReference>
<dbReference type="OrthoDB" id="3907302at2759"/>
<accession>A0A1W5BE93</accession>
<dbReference type="GO" id="GO:0016603">
    <property type="term" value="F:glutaminyl-peptide cyclotransferase activity"/>
    <property type="evidence" value="ECO:0000318"/>
    <property type="project" value="GO_Central"/>
</dbReference>
<organism evidence="8 9">
    <name type="scientific">Ciona intestinalis</name>
    <name type="common">Transparent sea squirt</name>
    <name type="synonym">Ascidia intestinalis</name>
    <dbReference type="NCBI Taxonomy" id="7719"/>
    <lineage>
        <taxon>Eukaryota</taxon>
        <taxon>Metazoa</taxon>
        <taxon>Chordata</taxon>
        <taxon>Tunicata</taxon>
        <taxon>Ascidiacea</taxon>
        <taxon>Phlebobranchia</taxon>
        <taxon>Cionidae</taxon>
        <taxon>Ciona</taxon>
    </lineage>
</organism>
<evidence type="ECO:0000259" key="7">
    <source>
        <dbReference type="Pfam" id="PF04389"/>
    </source>
</evidence>
<gene>
    <name evidence="8" type="primary">LOC100175874</name>
</gene>
<comment type="similarity">
    <text evidence="2">Belongs to the glutaminyl-peptide cyclotransferase family.</text>
</comment>
<keyword evidence="4" id="KW-0808">Transferase</keyword>
<dbReference type="GO" id="GO:0008270">
    <property type="term" value="F:zinc ion binding"/>
    <property type="evidence" value="ECO:0000318"/>
    <property type="project" value="GO_Central"/>
</dbReference>
<evidence type="ECO:0000256" key="1">
    <source>
        <dbReference type="ARBA" id="ARBA00000001"/>
    </source>
</evidence>
<evidence type="ECO:0000256" key="6">
    <source>
        <dbReference type="SAM" id="Phobius"/>
    </source>
</evidence>
<dbReference type="Gene3D" id="3.40.630.10">
    <property type="entry name" value="Zn peptidases"/>
    <property type="match status" value="1"/>
</dbReference>
<dbReference type="RefSeq" id="XP_018670675.1">
    <property type="nucleotide sequence ID" value="XM_018815130.2"/>
</dbReference>
<reference evidence="8" key="2">
    <citation type="submission" date="2025-08" db="UniProtKB">
        <authorList>
            <consortium name="Ensembl"/>
        </authorList>
    </citation>
    <scope>IDENTIFICATION</scope>
</reference>
<feature type="domain" description="Peptidase M28" evidence="7">
    <location>
        <begin position="164"/>
        <end position="392"/>
    </location>
</feature>
<dbReference type="AlphaFoldDB" id="F6XS17"/>
<dbReference type="PANTHER" id="PTHR12283">
    <property type="entry name" value="GLUTAMINYL-PEPTIDE CYCLOTRANSFERASE"/>
    <property type="match status" value="1"/>
</dbReference>
<sequence length="401" mass="46432">MLSIESINSIMSRYRRPKESSVSETPQHPLSNRHTNYKRTLFIGGIGITLIAVVVLFNHLQSTEVKGPVEIERNYETWHLAKNSWQPRVLNREELTQIAQKVDQVDIKPIFNSFMIPRPPGTLNITIVGMYIRHKMEQELGWTVEEMTFTDQPPHPYPPTQFKNIIATHNPGAARRLVLACHYDSKITPTGFLGACDSAMPCSMMIEIAFALREYLDQRKLQQQQGIDRSDLTLEFLFFDGEEAFDTWTETDSLYGSRHMASRWTSPWNGRSRLDSIDLFVLLDLIGTTDTQFYNLPVTSSRWFNHLAELELQMYRAGLLTVNNTRHTHRIFIPRTANYNVEDDHVPFHRAGVPIMHLISVPFPTVWHEITDNEFAMNYERTEVISRVMTAFVAKYLQLNM</sequence>
<proteinExistence type="inferred from homology"/>
<dbReference type="SUPFAM" id="SSF53187">
    <property type="entry name" value="Zn-dependent exopeptidases"/>
    <property type="match status" value="1"/>
</dbReference>
<dbReference type="Pfam" id="PF04389">
    <property type="entry name" value="Peptidase_M28"/>
    <property type="match status" value="1"/>
</dbReference>
<protein>
    <recommendedName>
        <fullName evidence="3">glutaminyl-peptide cyclotransferase</fullName>
        <ecNumber evidence="3">2.3.2.5</ecNumber>
    </recommendedName>
</protein>
<keyword evidence="6" id="KW-1133">Transmembrane helix</keyword>
<keyword evidence="6" id="KW-0812">Transmembrane</keyword>
<dbReference type="GeneTree" id="ENSGT00390000003107"/>
<accession>F6XS17</accession>
<dbReference type="Ensembl" id="ENSCINT00000005156.3">
    <property type="protein sequence ID" value="ENSCINP00000005157.3"/>
    <property type="gene ID" value="ENSCING00000002529.3"/>
</dbReference>
<dbReference type="STRING" id="7719.ENSCINP00000005157"/>
<dbReference type="HOGENOM" id="CLU_045003_1_2_1"/>
<evidence type="ECO:0000313" key="8">
    <source>
        <dbReference type="Ensembl" id="ENSCINP00000005157.3"/>
    </source>
</evidence>
<keyword evidence="9" id="KW-1185">Reference proteome</keyword>
<evidence type="ECO:0000256" key="2">
    <source>
        <dbReference type="ARBA" id="ARBA00006014"/>
    </source>
</evidence>
<keyword evidence="5" id="KW-0012">Acyltransferase</keyword>
<dbReference type="InParanoid" id="F6XS17"/>
<evidence type="ECO:0000256" key="5">
    <source>
        <dbReference type="ARBA" id="ARBA00023315"/>
    </source>
</evidence>
<keyword evidence="6" id="KW-0472">Membrane</keyword>
<dbReference type="Proteomes" id="UP000008144">
    <property type="component" value="Unassembled WGS sequence"/>
</dbReference>
<evidence type="ECO:0000256" key="3">
    <source>
        <dbReference type="ARBA" id="ARBA00012012"/>
    </source>
</evidence>
<evidence type="ECO:0000256" key="4">
    <source>
        <dbReference type="ARBA" id="ARBA00022679"/>
    </source>
</evidence>
<dbReference type="EC" id="2.3.2.5" evidence="3"/>
<dbReference type="PANTHER" id="PTHR12283:SF6">
    <property type="entry name" value="GLUTAMINYL-PEPTIDE CYCLOTRANSFERASE-RELATED"/>
    <property type="match status" value="1"/>
</dbReference>
<dbReference type="InterPro" id="IPR007484">
    <property type="entry name" value="Peptidase_M28"/>
</dbReference>
<reference evidence="9" key="1">
    <citation type="journal article" date="2002" name="Science">
        <title>The draft genome of Ciona intestinalis: insights into chordate and vertebrate origins.</title>
        <authorList>
            <person name="Dehal P."/>
            <person name="Satou Y."/>
            <person name="Campbell R.K."/>
            <person name="Chapman J."/>
            <person name="Degnan B."/>
            <person name="De Tomaso A."/>
            <person name="Davidson B."/>
            <person name="Di Gregorio A."/>
            <person name="Gelpke M."/>
            <person name="Goodstein D.M."/>
            <person name="Harafuji N."/>
            <person name="Hastings K.E."/>
            <person name="Ho I."/>
            <person name="Hotta K."/>
            <person name="Huang W."/>
            <person name="Kawashima T."/>
            <person name="Lemaire P."/>
            <person name="Martinez D."/>
            <person name="Meinertzhagen I.A."/>
            <person name="Necula S."/>
            <person name="Nonaka M."/>
            <person name="Putnam N."/>
            <person name="Rash S."/>
            <person name="Saiga H."/>
            <person name="Satake M."/>
            <person name="Terry A."/>
            <person name="Yamada L."/>
            <person name="Wang H.G."/>
            <person name="Awazu S."/>
            <person name="Azumi K."/>
            <person name="Boore J."/>
            <person name="Branno M."/>
            <person name="Chin-Bow S."/>
            <person name="DeSantis R."/>
            <person name="Doyle S."/>
            <person name="Francino P."/>
            <person name="Keys D.N."/>
            <person name="Haga S."/>
            <person name="Hayashi H."/>
            <person name="Hino K."/>
            <person name="Imai K.S."/>
            <person name="Inaba K."/>
            <person name="Kano S."/>
            <person name="Kobayashi K."/>
            <person name="Kobayashi M."/>
            <person name="Lee B.I."/>
            <person name="Makabe K.W."/>
            <person name="Manohar C."/>
            <person name="Matassi G."/>
            <person name="Medina M."/>
            <person name="Mochizuki Y."/>
            <person name="Mount S."/>
            <person name="Morishita T."/>
            <person name="Miura S."/>
            <person name="Nakayama A."/>
            <person name="Nishizaka S."/>
            <person name="Nomoto H."/>
            <person name="Ohta F."/>
            <person name="Oishi K."/>
            <person name="Rigoutsos I."/>
            <person name="Sano M."/>
            <person name="Sasaki A."/>
            <person name="Sasakura Y."/>
            <person name="Shoguchi E."/>
            <person name="Shin-i T."/>
            <person name="Spagnuolo A."/>
            <person name="Stainier D."/>
            <person name="Suzuki M.M."/>
            <person name="Tassy O."/>
            <person name="Takatori N."/>
            <person name="Tokuoka M."/>
            <person name="Yagi K."/>
            <person name="Yoshizaki F."/>
            <person name="Wada S."/>
            <person name="Zhang C."/>
            <person name="Hyatt P.D."/>
            <person name="Larimer F."/>
            <person name="Detter C."/>
            <person name="Doggett N."/>
            <person name="Glavina T."/>
            <person name="Hawkins T."/>
            <person name="Richardson P."/>
            <person name="Lucas S."/>
            <person name="Kohara Y."/>
            <person name="Levine M."/>
            <person name="Satoh N."/>
            <person name="Rokhsar D.S."/>
        </authorList>
    </citation>
    <scope>NUCLEOTIDE SEQUENCE [LARGE SCALE GENOMIC DNA]</scope>
</reference>
<name>F6XS17_CIOIN</name>